<feature type="domain" description="Tripartite ATP-independent periplasmic transporters DctQ component" evidence="10">
    <location>
        <begin position="26"/>
        <end position="155"/>
    </location>
</feature>
<organism evidence="11 12">
    <name type="scientific">Proteiniclasticum aestuarii</name>
    <dbReference type="NCBI Taxonomy" id="2817862"/>
    <lineage>
        <taxon>Bacteria</taxon>
        <taxon>Bacillati</taxon>
        <taxon>Bacillota</taxon>
        <taxon>Clostridia</taxon>
        <taxon>Eubacteriales</taxon>
        <taxon>Clostridiaceae</taxon>
        <taxon>Proteiniclasticum</taxon>
    </lineage>
</organism>
<keyword evidence="12" id="KW-1185">Reference proteome</keyword>
<comment type="caution">
    <text evidence="11">The sequence shown here is derived from an EMBL/GenBank/DDBJ whole genome shotgun (WGS) entry which is preliminary data.</text>
</comment>
<evidence type="ECO:0000256" key="7">
    <source>
        <dbReference type="ARBA" id="ARBA00023136"/>
    </source>
</evidence>
<dbReference type="EMBL" id="JAFNJU010000012">
    <property type="protein sequence ID" value="MBO1266129.1"/>
    <property type="molecule type" value="Genomic_DNA"/>
</dbReference>
<keyword evidence="2" id="KW-0813">Transport</keyword>
<dbReference type="PANTHER" id="PTHR35011">
    <property type="entry name" value="2,3-DIKETO-L-GULONATE TRAP TRANSPORTER SMALL PERMEASE PROTEIN YIAM"/>
    <property type="match status" value="1"/>
</dbReference>
<feature type="transmembrane region" description="Helical" evidence="9">
    <location>
        <begin position="16"/>
        <end position="37"/>
    </location>
</feature>
<reference evidence="11" key="1">
    <citation type="submission" date="2021-03" db="EMBL/GenBank/DDBJ databases">
        <title>Proteiniclasticum marinus sp. nov., isolated from tidal flat sediment.</title>
        <authorList>
            <person name="Namirimu T."/>
            <person name="Yang J.-A."/>
            <person name="Yang S.-H."/>
            <person name="Kim Y.-J."/>
            <person name="Kwon K.K."/>
        </authorList>
    </citation>
    <scope>NUCLEOTIDE SEQUENCE</scope>
    <source>
        <strain evidence="11">SCR006</strain>
    </source>
</reference>
<keyword evidence="3" id="KW-1003">Cell membrane</keyword>
<feature type="transmembrane region" description="Helical" evidence="9">
    <location>
        <begin position="129"/>
        <end position="150"/>
    </location>
</feature>
<keyword evidence="6 9" id="KW-1133">Transmembrane helix</keyword>
<dbReference type="Pfam" id="PF04290">
    <property type="entry name" value="DctQ"/>
    <property type="match status" value="1"/>
</dbReference>
<evidence type="ECO:0000313" key="11">
    <source>
        <dbReference type="EMBL" id="MBO1266129.1"/>
    </source>
</evidence>
<comment type="subcellular location">
    <subcellularLocation>
        <location evidence="1">Cell inner membrane</location>
        <topology evidence="1">Multi-pass membrane protein</topology>
    </subcellularLocation>
</comment>
<dbReference type="InterPro" id="IPR007387">
    <property type="entry name" value="TRAP_DctQ"/>
</dbReference>
<sequence>MKESNLKKILNNIEEIIASGFIILTTVLVVINVFMRYFLKTGLYWSEEVATASFVWAVFIGAVAGYKKGKHIGVDILVNLLPASIQKVVVIMVDIVLILLNGYMTYLAVIFISLSYIKPTPVLGISSAYISSALLVSFTWVTIYSVIFLVRDIRRTDYSKGGDIL</sequence>
<dbReference type="InterPro" id="IPR055348">
    <property type="entry name" value="DctQ"/>
</dbReference>
<keyword evidence="4" id="KW-0997">Cell inner membrane</keyword>
<dbReference type="PANTHER" id="PTHR35011:SF4">
    <property type="entry name" value="SLL1102 PROTEIN"/>
    <property type="match status" value="1"/>
</dbReference>
<name>A0A939KI10_9CLOT</name>
<dbReference type="AlphaFoldDB" id="A0A939KI10"/>
<dbReference type="RefSeq" id="WP_207600654.1">
    <property type="nucleotide sequence ID" value="NZ_JAFNJU010000012.1"/>
</dbReference>
<evidence type="ECO:0000256" key="3">
    <source>
        <dbReference type="ARBA" id="ARBA00022475"/>
    </source>
</evidence>
<evidence type="ECO:0000256" key="1">
    <source>
        <dbReference type="ARBA" id="ARBA00004429"/>
    </source>
</evidence>
<evidence type="ECO:0000256" key="5">
    <source>
        <dbReference type="ARBA" id="ARBA00022692"/>
    </source>
</evidence>
<keyword evidence="7 9" id="KW-0472">Membrane</keyword>
<dbReference type="GO" id="GO:0005886">
    <property type="term" value="C:plasma membrane"/>
    <property type="evidence" value="ECO:0007669"/>
    <property type="project" value="UniProtKB-SubCell"/>
</dbReference>
<feature type="transmembrane region" description="Helical" evidence="9">
    <location>
        <begin position="88"/>
        <end position="117"/>
    </location>
</feature>
<gene>
    <name evidence="11" type="ORF">J3A84_13915</name>
</gene>
<keyword evidence="5 9" id="KW-0812">Transmembrane</keyword>
<comment type="similarity">
    <text evidence="8">Belongs to the TRAP transporter small permease family.</text>
</comment>
<evidence type="ECO:0000256" key="4">
    <source>
        <dbReference type="ARBA" id="ARBA00022519"/>
    </source>
</evidence>
<evidence type="ECO:0000256" key="8">
    <source>
        <dbReference type="ARBA" id="ARBA00038436"/>
    </source>
</evidence>
<evidence type="ECO:0000256" key="6">
    <source>
        <dbReference type="ARBA" id="ARBA00022989"/>
    </source>
</evidence>
<evidence type="ECO:0000259" key="10">
    <source>
        <dbReference type="Pfam" id="PF04290"/>
    </source>
</evidence>
<proteinExistence type="inferred from homology"/>
<evidence type="ECO:0000313" key="12">
    <source>
        <dbReference type="Proteomes" id="UP000664218"/>
    </source>
</evidence>
<accession>A0A939KI10</accession>
<dbReference type="Proteomes" id="UP000664218">
    <property type="component" value="Unassembled WGS sequence"/>
</dbReference>
<protein>
    <submittedName>
        <fullName evidence="11">TRAP transporter small permease</fullName>
    </submittedName>
</protein>
<feature type="transmembrane region" description="Helical" evidence="9">
    <location>
        <begin position="49"/>
        <end position="67"/>
    </location>
</feature>
<evidence type="ECO:0000256" key="9">
    <source>
        <dbReference type="SAM" id="Phobius"/>
    </source>
</evidence>
<evidence type="ECO:0000256" key="2">
    <source>
        <dbReference type="ARBA" id="ARBA00022448"/>
    </source>
</evidence>